<dbReference type="VEuPathDB" id="TriTrypDB:Lsey_0093_0080"/>
<dbReference type="OMA" id="QACCDQQ"/>
<dbReference type="Proteomes" id="UP000038009">
    <property type="component" value="Unassembled WGS sequence"/>
</dbReference>
<accession>A0A0N1PCM8</accession>
<evidence type="ECO:0000313" key="3">
    <source>
        <dbReference type="Proteomes" id="UP000038009"/>
    </source>
</evidence>
<dbReference type="EMBL" id="LJSK01000093">
    <property type="protein sequence ID" value="KPI87312.1"/>
    <property type="molecule type" value="Genomic_DNA"/>
</dbReference>
<organism evidence="2 3">
    <name type="scientific">Leptomonas seymouri</name>
    <dbReference type="NCBI Taxonomy" id="5684"/>
    <lineage>
        <taxon>Eukaryota</taxon>
        <taxon>Discoba</taxon>
        <taxon>Euglenozoa</taxon>
        <taxon>Kinetoplastea</taxon>
        <taxon>Metakinetoplastina</taxon>
        <taxon>Trypanosomatida</taxon>
        <taxon>Trypanosomatidae</taxon>
        <taxon>Leishmaniinae</taxon>
        <taxon>Leptomonas</taxon>
    </lineage>
</organism>
<proteinExistence type="predicted"/>
<protein>
    <submittedName>
        <fullName evidence="2">Uncharacterized protein</fullName>
    </submittedName>
</protein>
<keyword evidence="3" id="KW-1185">Reference proteome</keyword>
<gene>
    <name evidence="2" type="ORF">ABL78_3595</name>
</gene>
<evidence type="ECO:0000256" key="1">
    <source>
        <dbReference type="SAM" id="MobiDB-lite"/>
    </source>
</evidence>
<name>A0A0N1PCM8_LEPSE</name>
<evidence type="ECO:0000313" key="2">
    <source>
        <dbReference type="EMBL" id="KPI87312.1"/>
    </source>
</evidence>
<dbReference type="OrthoDB" id="269386at2759"/>
<feature type="region of interest" description="Disordered" evidence="1">
    <location>
        <begin position="154"/>
        <end position="190"/>
    </location>
</feature>
<comment type="caution">
    <text evidence="2">The sequence shown here is derived from an EMBL/GenBank/DDBJ whole genome shotgun (WGS) entry which is preliminary data.</text>
</comment>
<dbReference type="AlphaFoldDB" id="A0A0N1PCM8"/>
<sequence length="190" mass="21692">MRRLQRVPLRICALAVPQRTVISGQMPTEGDSPGSSTQGWEMRRGHHLQSSVGLHSPIRTACGRDFNPQVYYEVLQACCDQQWLVAIQRELRTDTEYVNYLRQHGGAAKDMRMLTESVQHDDEFIVKLKETLKTDAKLSLTLCAVQDSYERIRKKRDRHETQVAADGGRDPYAPMKAKQKGEFGSQMPQF</sequence>
<reference evidence="2 3" key="1">
    <citation type="journal article" date="2015" name="PLoS Pathog.">
        <title>Leptomonas seymouri: Adaptations to the Dixenous Life Cycle Analyzed by Genome Sequencing, Transcriptome Profiling and Co-infection with Leishmania donovani.</title>
        <authorList>
            <person name="Kraeva N."/>
            <person name="Butenko A."/>
            <person name="Hlavacova J."/>
            <person name="Kostygov A."/>
            <person name="Myskova J."/>
            <person name="Grybchuk D."/>
            <person name="Lestinova T."/>
            <person name="Votypka J."/>
            <person name="Volf P."/>
            <person name="Opperdoes F."/>
            <person name="Flegontov P."/>
            <person name="Lukes J."/>
            <person name="Yurchenko V."/>
        </authorList>
    </citation>
    <scope>NUCLEOTIDE SEQUENCE [LARGE SCALE GENOMIC DNA]</scope>
    <source>
        <strain evidence="2 3">ATCC 30220</strain>
    </source>
</reference>